<dbReference type="AlphaFoldDB" id="A0A150JUN5"/>
<sequence length="45" mass="5274">MSFIGVMKDKTYACMTANCFFEDDKRPKQVAPDTKYLFEGFKRTN</sequence>
<dbReference type="PATRIC" id="fig|1398.26.peg.544"/>
<gene>
    <name evidence="1" type="ORF">B4098_0326</name>
</gene>
<dbReference type="EMBL" id="LQYG01000081">
    <property type="protein sequence ID" value="KYC60926.1"/>
    <property type="molecule type" value="Genomic_DNA"/>
</dbReference>
<protein>
    <submittedName>
        <fullName evidence="1">Uncharacterized protein</fullName>
    </submittedName>
</protein>
<reference evidence="1 2" key="1">
    <citation type="submission" date="2016-01" db="EMBL/GenBank/DDBJ databases">
        <title>Genome Sequences of Twelve Sporeforming Bacillus Species Isolated from Foods.</title>
        <authorList>
            <person name="Berendsen E.M."/>
            <person name="Wells-Bennik M.H."/>
            <person name="Krawcyk A.O."/>
            <person name="De Jong A."/>
            <person name="Holsappel S."/>
            <person name="Eijlander R.T."/>
            <person name="Kuipers O.P."/>
        </authorList>
    </citation>
    <scope>NUCLEOTIDE SEQUENCE [LARGE SCALE GENOMIC DNA]</scope>
    <source>
        <strain evidence="1 2">B4098</strain>
    </source>
</reference>
<dbReference type="Proteomes" id="UP000075288">
    <property type="component" value="Unassembled WGS sequence"/>
</dbReference>
<evidence type="ECO:0000313" key="2">
    <source>
        <dbReference type="Proteomes" id="UP000075288"/>
    </source>
</evidence>
<accession>A0A150JUN5</accession>
<comment type="caution">
    <text evidence="1">The sequence shown here is derived from an EMBL/GenBank/DDBJ whole genome shotgun (WGS) entry which is preliminary data.</text>
</comment>
<evidence type="ECO:0000313" key="1">
    <source>
        <dbReference type="EMBL" id="KYC60926.1"/>
    </source>
</evidence>
<proteinExistence type="predicted"/>
<organism evidence="1 2">
    <name type="scientific">Heyndrickxia coagulans</name>
    <name type="common">Weizmannia coagulans</name>
    <dbReference type="NCBI Taxonomy" id="1398"/>
    <lineage>
        <taxon>Bacteria</taxon>
        <taxon>Bacillati</taxon>
        <taxon>Bacillota</taxon>
        <taxon>Bacilli</taxon>
        <taxon>Bacillales</taxon>
        <taxon>Bacillaceae</taxon>
        <taxon>Heyndrickxia</taxon>
    </lineage>
</organism>
<name>A0A150JUN5_HEYCO</name>